<dbReference type="Proteomes" id="UP000198711">
    <property type="component" value="Unassembled WGS sequence"/>
</dbReference>
<gene>
    <name evidence="2" type="ORF">SAMN05444410_1341</name>
</gene>
<dbReference type="AlphaFoldDB" id="A0A8X8IGA6"/>
<evidence type="ECO:0000313" key="2">
    <source>
        <dbReference type="EMBL" id="SDX70992.1"/>
    </source>
</evidence>
<evidence type="ECO:0000313" key="3">
    <source>
        <dbReference type="Proteomes" id="UP000198711"/>
    </source>
</evidence>
<accession>A0A8X8IGA6</accession>
<proteinExistence type="predicted"/>
<sequence length="291" mass="32789">QNFNKQMYYYQAQVAEYKKMMNDPDKMAEKLLSVVRNTPAFKDFMSKNSLLAQLFPMPGSYGDPTLALSGLQTRTSVQQQLTQQLSAAGGSNPQQYLQQQVQQAQSELNGLKDKINKAGGQSSSDLEMPDFKPNNQKTKTFWKRIEYGLNIQSQKTNSLLPVTSDLALTAGYKLNDKATVGVGAGYKMGWGKNISNIRITGEGVSLRSYLDVKYKGSIWITGGYELNYQQSFSKIEQLKNLDAWQRSGLVGLTKKYRIGKKKGNLQLLWDFLSYSQVPQTQPLKFRIGYLL</sequence>
<keyword evidence="3" id="KW-1185">Reference proteome</keyword>
<feature type="non-terminal residue" evidence="2">
    <location>
        <position position="1"/>
    </location>
</feature>
<protein>
    <submittedName>
        <fullName evidence="2">Uncharacterized protein</fullName>
    </submittedName>
</protein>
<dbReference type="EMBL" id="FNNO01000034">
    <property type="protein sequence ID" value="SDX70992.1"/>
    <property type="molecule type" value="Genomic_DNA"/>
</dbReference>
<keyword evidence="1" id="KW-0175">Coiled coil</keyword>
<reference evidence="2 3" key="1">
    <citation type="submission" date="2016-10" db="EMBL/GenBank/DDBJ databases">
        <authorList>
            <person name="Varghese N."/>
            <person name="Submissions S."/>
        </authorList>
    </citation>
    <scope>NUCLEOTIDE SEQUENCE [LARGE SCALE GENOMIC DNA]</scope>
    <source>
        <strain evidence="2 3">DSM 25353</strain>
    </source>
</reference>
<organism evidence="2 3">
    <name type="scientific">Hydrobacter penzbergensis</name>
    <dbReference type="NCBI Taxonomy" id="1235997"/>
    <lineage>
        <taxon>Bacteria</taxon>
        <taxon>Pseudomonadati</taxon>
        <taxon>Bacteroidota</taxon>
        <taxon>Chitinophagia</taxon>
        <taxon>Chitinophagales</taxon>
        <taxon>Chitinophagaceae</taxon>
        <taxon>Hydrobacter</taxon>
    </lineage>
</organism>
<evidence type="ECO:0000256" key="1">
    <source>
        <dbReference type="SAM" id="Coils"/>
    </source>
</evidence>
<comment type="caution">
    <text evidence="2">The sequence shown here is derived from an EMBL/GenBank/DDBJ whole genome shotgun (WGS) entry which is preliminary data.</text>
</comment>
<feature type="coiled-coil region" evidence="1">
    <location>
        <begin position="94"/>
        <end position="121"/>
    </location>
</feature>
<name>A0A8X8IGA6_9BACT</name>